<accession>A0ABY1NBA5</accession>
<evidence type="ECO:0000256" key="11">
    <source>
        <dbReference type="ARBA" id="ARBA00024535"/>
    </source>
</evidence>
<evidence type="ECO:0000256" key="7">
    <source>
        <dbReference type="ARBA" id="ARBA00022723"/>
    </source>
</evidence>
<keyword evidence="7 12" id="KW-0479">Metal-binding</keyword>
<dbReference type="EMBL" id="FXUB01000001">
    <property type="protein sequence ID" value="SMP05425.1"/>
    <property type="molecule type" value="Genomic_DNA"/>
</dbReference>
<comment type="cofactor">
    <cofactor evidence="1 12">
        <name>Zn(2+)</name>
        <dbReference type="ChEBI" id="CHEBI:29105"/>
    </cofactor>
</comment>
<evidence type="ECO:0000256" key="12">
    <source>
        <dbReference type="HAMAP-Rule" id="MF_00388"/>
    </source>
</evidence>
<keyword evidence="8 12" id="KW-0378">Hydrolase</keyword>
<keyword evidence="9 12" id="KW-0862">Zinc</keyword>
<comment type="function">
    <text evidence="2 12">Catalyzes the hydrolysis of UDP-3-O-myristoyl-N-acetylglucosamine to form UDP-3-O-myristoylglucosamine and acetate, the committed step in lipid A biosynthesis.</text>
</comment>
<keyword evidence="10 12" id="KW-0443">Lipid metabolism</keyword>
<evidence type="ECO:0000313" key="14">
    <source>
        <dbReference type="Proteomes" id="UP001157911"/>
    </source>
</evidence>
<dbReference type="Gene3D" id="3.30.230.20">
    <property type="entry name" value="lpxc deacetylase, domain 1"/>
    <property type="match status" value="1"/>
</dbReference>
<organism evidence="13 14">
    <name type="scientific">Desulfurobacterium pacificum</name>
    <dbReference type="NCBI Taxonomy" id="240166"/>
    <lineage>
        <taxon>Bacteria</taxon>
        <taxon>Pseudomonadati</taxon>
        <taxon>Aquificota</taxon>
        <taxon>Aquificia</taxon>
        <taxon>Desulfurobacteriales</taxon>
        <taxon>Desulfurobacteriaceae</taxon>
        <taxon>Desulfurobacterium</taxon>
    </lineage>
</organism>
<evidence type="ECO:0000256" key="6">
    <source>
        <dbReference type="ARBA" id="ARBA00022556"/>
    </source>
</evidence>
<evidence type="ECO:0000256" key="1">
    <source>
        <dbReference type="ARBA" id="ARBA00001947"/>
    </source>
</evidence>
<evidence type="ECO:0000256" key="10">
    <source>
        <dbReference type="ARBA" id="ARBA00023098"/>
    </source>
</evidence>
<dbReference type="Pfam" id="PF03331">
    <property type="entry name" value="LpxC"/>
    <property type="match status" value="1"/>
</dbReference>
<feature type="binding site" evidence="12">
    <location>
        <position position="237"/>
    </location>
    <ligand>
        <name>Zn(2+)</name>
        <dbReference type="ChEBI" id="CHEBI:29105"/>
    </ligand>
</feature>
<proteinExistence type="inferred from homology"/>
<dbReference type="InterPro" id="IPR011334">
    <property type="entry name" value="UDP-acyl_GlcNac_deAcase_C"/>
</dbReference>
<dbReference type="Proteomes" id="UP001157911">
    <property type="component" value="Unassembled WGS sequence"/>
</dbReference>
<protein>
    <recommendedName>
        <fullName evidence="4 12">UDP-3-O-acyl-N-acetylglucosamine deacetylase</fullName>
        <shortName evidence="12">UDP-3-O-acyl-GlcNAc deacetylase</shortName>
        <ecNumber evidence="4 12">3.5.1.108</ecNumber>
    </recommendedName>
    <alternativeName>
        <fullName evidence="12">UDP-3-O-[R-3-hydroxymyristoyl]-N-acetylglucosamine deacetylase</fullName>
    </alternativeName>
</protein>
<sequence length="306" mass="34412">MQVFQRTIKNSIKFSGIGLHTGKKVNVRIEPAKEDTGIVFVRGDLKGSPSLRVSPEFLSKLFYATTLSNGEISVQTVEHLLAALSAFGIDNVYVVLDSEELPILDGSAAPYVYLLEDTGIYEQSQKRKYMLLKRKVNIENDNKRITAEPYFGLEIDNTISFDHTYKKVRFQRMKYSHSLESFKSIAVARTFCFYQEVEALRAAGLAKGGSLENAIVIGEYDILNEGGLRLDNEFVAHKTLDLVGDLYVLGYPLLAKITAYRTGHALNAAFVRTVYFQNLCEIIELEEGEPLKYLENLITPFAEEQA</sequence>
<feature type="binding site" evidence="12">
    <location>
        <position position="79"/>
    </location>
    <ligand>
        <name>Zn(2+)</name>
        <dbReference type="ChEBI" id="CHEBI:29105"/>
    </ligand>
</feature>
<evidence type="ECO:0000313" key="13">
    <source>
        <dbReference type="EMBL" id="SMP05425.1"/>
    </source>
</evidence>
<feature type="active site" description="Proton donor" evidence="12">
    <location>
        <position position="264"/>
    </location>
</feature>
<evidence type="ECO:0000256" key="3">
    <source>
        <dbReference type="ARBA" id="ARBA00005002"/>
    </source>
</evidence>
<keyword evidence="14" id="KW-1185">Reference proteome</keyword>
<keyword evidence="6 12" id="KW-0441">Lipid A biosynthesis</keyword>
<evidence type="ECO:0000256" key="5">
    <source>
        <dbReference type="ARBA" id="ARBA00022516"/>
    </source>
</evidence>
<evidence type="ECO:0000256" key="4">
    <source>
        <dbReference type="ARBA" id="ARBA00012745"/>
    </source>
</evidence>
<comment type="caution">
    <text evidence="13">The sequence shown here is derived from an EMBL/GenBank/DDBJ whole genome shotgun (WGS) entry which is preliminary data.</text>
</comment>
<evidence type="ECO:0000256" key="9">
    <source>
        <dbReference type="ARBA" id="ARBA00022833"/>
    </source>
</evidence>
<dbReference type="HAMAP" id="MF_00388">
    <property type="entry name" value="LpxC"/>
    <property type="match status" value="1"/>
</dbReference>
<dbReference type="InterPro" id="IPR020568">
    <property type="entry name" value="Ribosomal_Su5_D2-typ_SF"/>
</dbReference>
<keyword evidence="5 12" id="KW-0444">Lipid biosynthesis</keyword>
<dbReference type="RefSeq" id="WP_283399806.1">
    <property type="nucleotide sequence ID" value="NZ_FXUB01000001.1"/>
</dbReference>
<dbReference type="EC" id="3.5.1.108" evidence="4 12"/>
<feature type="binding site" evidence="12">
    <location>
        <position position="241"/>
    </location>
    <ligand>
        <name>Zn(2+)</name>
        <dbReference type="ChEBI" id="CHEBI:29105"/>
    </ligand>
</feature>
<gene>
    <name evidence="12" type="primary">lpxC</name>
    <name evidence="13" type="ORF">SAMN06265339_0299</name>
</gene>
<comment type="similarity">
    <text evidence="12">Belongs to the LpxC family.</text>
</comment>
<evidence type="ECO:0000256" key="8">
    <source>
        <dbReference type="ARBA" id="ARBA00022801"/>
    </source>
</evidence>
<evidence type="ECO:0000256" key="2">
    <source>
        <dbReference type="ARBA" id="ARBA00002923"/>
    </source>
</evidence>
<dbReference type="InterPro" id="IPR015870">
    <property type="entry name" value="UDP-acyl_N-AcGlcN_deAcase_N"/>
</dbReference>
<name>A0ABY1NBA5_9BACT</name>
<dbReference type="PANTHER" id="PTHR33694:SF1">
    <property type="entry name" value="UDP-3-O-ACYL-N-ACETYLGLUCOSAMINE DEACETYLASE 1, MITOCHONDRIAL-RELATED"/>
    <property type="match status" value="1"/>
</dbReference>
<comment type="catalytic activity">
    <reaction evidence="11 12">
        <text>a UDP-3-O-[(3R)-3-hydroxyacyl]-N-acetyl-alpha-D-glucosamine + H2O = a UDP-3-O-[(3R)-3-hydroxyacyl]-alpha-D-glucosamine + acetate</text>
        <dbReference type="Rhea" id="RHEA:67816"/>
        <dbReference type="ChEBI" id="CHEBI:15377"/>
        <dbReference type="ChEBI" id="CHEBI:30089"/>
        <dbReference type="ChEBI" id="CHEBI:137740"/>
        <dbReference type="ChEBI" id="CHEBI:173225"/>
        <dbReference type="EC" id="3.5.1.108"/>
    </reaction>
</comment>
<reference evidence="13 14" key="1">
    <citation type="submission" date="2017-05" db="EMBL/GenBank/DDBJ databases">
        <authorList>
            <person name="Varghese N."/>
            <person name="Submissions S."/>
        </authorList>
    </citation>
    <scope>NUCLEOTIDE SEQUENCE [LARGE SCALE GENOMIC DNA]</scope>
    <source>
        <strain evidence="13 14">DSM 15522</strain>
    </source>
</reference>
<comment type="pathway">
    <text evidence="3 12">Glycolipid biosynthesis; lipid IV(A) biosynthesis; lipid IV(A) from (3R)-3-hydroxytetradecanoyl-[acyl-carrier-protein] and UDP-N-acetyl-alpha-D-glucosamine: step 2/6.</text>
</comment>
<dbReference type="PANTHER" id="PTHR33694">
    <property type="entry name" value="UDP-3-O-ACYL-N-ACETYLGLUCOSAMINE DEACETYLASE 1, MITOCHONDRIAL-RELATED"/>
    <property type="match status" value="1"/>
</dbReference>
<dbReference type="SUPFAM" id="SSF54211">
    <property type="entry name" value="Ribosomal protein S5 domain 2-like"/>
    <property type="match status" value="2"/>
</dbReference>
<dbReference type="NCBIfam" id="TIGR00325">
    <property type="entry name" value="lpxC"/>
    <property type="match status" value="1"/>
</dbReference>
<dbReference type="Gene3D" id="3.30.1700.10">
    <property type="entry name" value="lpxc deacetylase, domain 2"/>
    <property type="match status" value="1"/>
</dbReference>
<dbReference type="InterPro" id="IPR004463">
    <property type="entry name" value="UDP-acyl_GlcNac_deAcase"/>
</dbReference>